<evidence type="ECO:0000313" key="5">
    <source>
        <dbReference type="Proteomes" id="UP000027734"/>
    </source>
</evidence>
<name>A0A073IH48_9RHOB</name>
<keyword evidence="5" id="KW-1185">Reference proteome</keyword>
<dbReference type="InterPro" id="IPR002168">
    <property type="entry name" value="Lipase_GDXG_HIS_AS"/>
</dbReference>
<feature type="domain" description="Alpha/beta hydrolase fold-3" evidence="3">
    <location>
        <begin position="72"/>
        <end position="272"/>
    </location>
</feature>
<evidence type="ECO:0000259" key="3">
    <source>
        <dbReference type="Pfam" id="PF07859"/>
    </source>
</evidence>
<dbReference type="PANTHER" id="PTHR48081:SF8">
    <property type="entry name" value="ALPHA_BETA HYDROLASE FOLD-3 DOMAIN-CONTAINING PROTEIN-RELATED"/>
    <property type="match status" value="1"/>
</dbReference>
<dbReference type="RefSeq" id="WP_025058496.1">
    <property type="nucleotide sequence ID" value="NZ_JAMC01000004.1"/>
</dbReference>
<dbReference type="GO" id="GO:0016787">
    <property type="term" value="F:hydrolase activity"/>
    <property type="evidence" value="ECO:0007669"/>
    <property type="project" value="UniProtKB-KW"/>
</dbReference>
<dbReference type="Gene3D" id="3.40.50.1820">
    <property type="entry name" value="alpha/beta hydrolase"/>
    <property type="match status" value="1"/>
</dbReference>
<dbReference type="PANTHER" id="PTHR48081">
    <property type="entry name" value="AB HYDROLASE SUPERFAMILY PROTEIN C4A8.06C"/>
    <property type="match status" value="1"/>
</dbReference>
<dbReference type="AlphaFoldDB" id="A0A073IH48"/>
<dbReference type="Pfam" id="PF07859">
    <property type="entry name" value="Abhydrolase_3"/>
    <property type="match status" value="1"/>
</dbReference>
<accession>A0A073IH48</accession>
<dbReference type="InterPro" id="IPR050300">
    <property type="entry name" value="GDXG_lipolytic_enzyme"/>
</dbReference>
<dbReference type="Proteomes" id="UP000027734">
    <property type="component" value="Unassembled WGS sequence"/>
</dbReference>
<dbReference type="PROSITE" id="PS01173">
    <property type="entry name" value="LIPASE_GDXG_HIS"/>
    <property type="match status" value="1"/>
</dbReference>
<comment type="caution">
    <text evidence="4">The sequence shown here is derived from an EMBL/GenBank/DDBJ whole genome shotgun (WGS) entry which is preliminary data.</text>
</comment>
<sequence>MSFTQSLLNRWLRAVEKRRLRNGSPATLRRALELQARLFFHAPRGTSQSWVSFGGVDCKRIAARHENPDRIIFYIHGGGFVFGSPDTHSALVGQLVKRLGAWAVLPRYRLAPEGNYPAAPDDIRAVWNGLLAEGVKPENVVIGGDSAGGALAFGLVATLLAEGAALPGAVFGFSPLTDLTFSGASLGENADRDVVLPAERAAEMATLFLQGAPADNPSVSPLFGDFNGSPPAWITVGDTEILYDDARRLAERLKGQGVKTELTVENDLPHVWPLFHNVLPEGRQTLDNLSKWIRQQQNWEA</sequence>
<gene>
    <name evidence="4" type="ORF">DSW25_12735</name>
</gene>
<keyword evidence="2" id="KW-0378">Hydrolase</keyword>
<proteinExistence type="inferred from homology"/>
<dbReference type="EMBL" id="JAMC01000004">
    <property type="protein sequence ID" value="KEJ89084.1"/>
    <property type="molecule type" value="Genomic_DNA"/>
</dbReference>
<comment type="similarity">
    <text evidence="1">Belongs to the 'GDXG' lipolytic enzyme family.</text>
</comment>
<dbReference type="SUPFAM" id="SSF53474">
    <property type="entry name" value="alpha/beta-Hydrolases"/>
    <property type="match status" value="1"/>
</dbReference>
<dbReference type="eggNOG" id="COG0657">
    <property type="taxonomic scope" value="Bacteria"/>
</dbReference>
<protein>
    <submittedName>
        <fullName evidence="4">Esterase</fullName>
    </submittedName>
</protein>
<dbReference type="STRING" id="1300350.Z948_1053"/>
<dbReference type="InterPro" id="IPR029058">
    <property type="entry name" value="AB_hydrolase_fold"/>
</dbReference>
<evidence type="ECO:0000313" key="4">
    <source>
        <dbReference type="EMBL" id="KEJ89084.1"/>
    </source>
</evidence>
<organism evidence="4 5">
    <name type="scientific">Sulfitobacter donghicola DSW-25 = KCTC 12864 = JCM 14565</name>
    <dbReference type="NCBI Taxonomy" id="1300350"/>
    <lineage>
        <taxon>Bacteria</taxon>
        <taxon>Pseudomonadati</taxon>
        <taxon>Pseudomonadota</taxon>
        <taxon>Alphaproteobacteria</taxon>
        <taxon>Rhodobacterales</taxon>
        <taxon>Roseobacteraceae</taxon>
        <taxon>Sulfitobacter</taxon>
    </lineage>
</organism>
<evidence type="ECO:0000256" key="1">
    <source>
        <dbReference type="ARBA" id="ARBA00010515"/>
    </source>
</evidence>
<reference evidence="4 5" key="1">
    <citation type="submission" date="2014-01" db="EMBL/GenBank/DDBJ databases">
        <title>Sulfitobacter donghicola JCM 14565 Genome Sequencing.</title>
        <authorList>
            <person name="Lai Q."/>
            <person name="Hong Z."/>
        </authorList>
    </citation>
    <scope>NUCLEOTIDE SEQUENCE [LARGE SCALE GENOMIC DNA]</scope>
    <source>
        <strain evidence="4 5">JCM 14565</strain>
    </source>
</reference>
<dbReference type="OrthoDB" id="9806180at2"/>
<dbReference type="InterPro" id="IPR013094">
    <property type="entry name" value="AB_hydrolase_3"/>
</dbReference>
<evidence type="ECO:0000256" key="2">
    <source>
        <dbReference type="ARBA" id="ARBA00022801"/>
    </source>
</evidence>